<reference evidence="3" key="1">
    <citation type="submission" date="2016-06" db="EMBL/GenBank/DDBJ databases">
        <authorList>
            <person name="Varghese N."/>
            <person name="Submissions Spin"/>
        </authorList>
    </citation>
    <scope>NUCLEOTIDE SEQUENCE [LARGE SCALE GENOMIC DNA]</scope>
    <source>
        <strain evidence="3">DSM 45246</strain>
    </source>
</reference>
<keyword evidence="1" id="KW-1133">Transmembrane helix</keyword>
<dbReference type="RefSeq" id="WP_091261259.1">
    <property type="nucleotide sequence ID" value="NZ_FMCS01000002.1"/>
</dbReference>
<name>A0A1C4VS39_9ACTN</name>
<keyword evidence="1" id="KW-0812">Transmembrane</keyword>
<keyword evidence="1" id="KW-0472">Membrane</keyword>
<organism evidence="2 3">
    <name type="scientific">Micromonospora chaiyaphumensis</name>
    <dbReference type="NCBI Taxonomy" id="307119"/>
    <lineage>
        <taxon>Bacteria</taxon>
        <taxon>Bacillati</taxon>
        <taxon>Actinomycetota</taxon>
        <taxon>Actinomycetes</taxon>
        <taxon>Micromonosporales</taxon>
        <taxon>Micromonosporaceae</taxon>
        <taxon>Micromonospora</taxon>
    </lineage>
</organism>
<dbReference type="EMBL" id="FMCS01000002">
    <property type="protein sequence ID" value="SCE86768.1"/>
    <property type="molecule type" value="Genomic_DNA"/>
</dbReference>
<sequence>MRVLTQHGPFCRSCGIAVCRDMSAKTLWQGWWGFLSMIITPLVLIGNLITRVRLGRLGEPVPGAPGTPATPGKPVFRRAAVFGLVVPVVIAFAVGWSISTDPSYADVGACVSATGTDTDPSVSVVDCGDQTATYVIVGKVEDTTDDARCDRFAGAVAAYTEERDSQKLLLCLGQNR</sequence>
<evidence type="ECO:0000313" key="2">
    <source>
        <dbReference type="EMBL" id="SCE86768.1"/>
    </source>
</evidence>
<dbReference type="Proteomes" id="UP000199629">
    <property type="component" value="Unassembled WGS sequence"/>
</dbReference>
<dbReference type="AlphaFoldDB" id="A0A1C4VS39"/>
<evidence type="ECO:0000313" key="3">
    <source>
        <dbReference type="Proteomes" id="UP000199629"/>
    </source>
</evidence>
<gene>
    <name evidence="2" type="ORF">GA0070214_102678</name>
</gene>
<protein>
    <submittedName>
        <fullName evidence="2">Uncharacterized protein</fullName>
    </submittedName>
</protein>
<proteinExistence type="predicted"/>
<accession>A0A1C4VS39</accession>
<feature type="transmembrane region" description="Helical" evidence="1">
    <location>
        <begin position="30"/>
        <end position="49"/>
    </location>
</feature>
<feature type="transmembrane region" description="Helical" evidence="1">
    <location>
        <begin position="79"/>
        <end position="98"/>
    </location>
</feature>
<evidence type="ECO:0000256" key="1">
    <source>
        <dbReference type="SAM" id="Phobius"/>
    </source>
</evidence>
<keyword evidence="3" id="KW-1185">Reference proteome</keyword>